<dbReference type="Pfam" id="PF01330">
    <property type="entry name" value="RuvA_N"/>
    <property type="match status" value="1"/>
</dbReference>
<dbReference type="InterPro" id="IPR000085">
    <property type="entry name" value="RuvA"/>
</dbReference>
<organism evidence="8 9">
    <name type="scientific">Termititenax aidoneus</name>
    <dbReference type="NCBI Taxonomy" id="2218524"/>
    <lineage>
        <taxon>Bacteria</taxon>
        <taxon>Bacillati</taxon>
        <taxon>Candidatus Margulisiibacteriota</taxon>
        <taxon>Candidatus Termititenacia</taxon>
        <taxon>Candidatus Termititenacales</taxon>
        <taxon>Candidatus Termititenacaceae</taxon>
        <taxon>Candidatus Termititenax</taxon>
    </lineage>
</organism>
<dbReference type="NCBIfam" id="TIGR00084">
    <property type="entry name" value="ruvA"/>
    <property type="match status" value="1"/>
</dbReference>
<accession>A0A388TE44</accession>
<feature type="region of interest" description="Domain III" evidence="6">
    <location>
        <begin position="150"/>
        <end position="201"/>
    </location>
</feature>
<feature type="domain" description="DNA helicase Holliday junction RuvA type" evidence="7">
    <location>
        <begin position="1"/>
        <end position="62"/>
    </location>
</feature>
<evidence type="ECO:0000313" key="8">
    <source>
        <dbReference type="EMBL" id="GBR74205.1"/>
    </source>
</evidence>
<evidence type="ECO:0000256" key="6">
    <source>
        <dbReference type="HAMAP-Rule" id="MF_00031"/>
    </source>
</evidence>
<dbReference type="Proteomes" id="UP000269352">
    <property type="component" value="Unassembled WGS sequence"/>
</dbReference>
<dbReference type="Gene3D" id="2.40.50.140">
    <property type="entry name" value="Nucleic acid-binding proteins"/>
    <property type="match status" value="1"/>
</dbReference>
<comment type="subunit">
    <text evidence="6">Homotetramer. Forms an RuvA(8)-RuvB(12)-Holliday junction (HJ) complex. HJ DNA is sandwiched between 2 RuvA tetramers; dsDNA enters through RuvA and exits via RuvB. An RuvB hexamer assembles on each DNA strand where it exits the tetramer. Each RuvB hexamer is contacted by two RuvA subunits (via domain III) on 2 adjacent RuvB subunits; this complex drives branch migration. In the full resolvosome a probable DNA-RuvA(4)-RuvB(12)-RuvC(2) complex forms which resolves the HJ.</text>
</comment>
<dbReference type="SUPFAM" id="SSF50249">
    <property type="entry name" value="Nucleic acid-binding proteins"/>
    <property type="match status" value="1"/>
</dbReference>
<keyword evidence="1 6" id="KW-0963">Cytoplasm</keyword>
<evidence type="ECO:0000259" key="7">
    <source>
        <dbReference type="Pfam" id="PF01330"/>
    </source>
</evidence>
<reference evidence="8 9" key="1">
    <citation type="journal article" date="2019" name="ISME J.">
        <title>Genome analyses of uncultured TG2/ZB3 bacteria in 'Margulisbacteria' specifically attached to ectosymbiotic spirochetes of protists in the termite gut.</title>
        <authorList>
            <person name="Utami Y.D."/>
            <person name="Kuwahara H."/>
            <person name="Igai K."/>
            <person name="Murakami T."/>
            <person name="Sugaya K."/>
            <person name="Morikawa T."/>
            <person name="Nagura Y."/>
            <person name="Yuki M."/>
            <person name="Deevong P."/>
            <person name="Inoue T."/>
            <person name="Kihara K."/>
            <person name="Lo N."/>
            <person name="Yamada A."/>
            <person name="Ohkuma M."/>
            <person name="Hongoh Y."/>
        </authorList>
    </citation>
    <scope>NUCLEOTIDE SEQUENCE [LARGE SCALE GENOMIC DNA]</scope>
    <source>
        <strain evidence="8">NkOx7-01</strain>
    </source>
</reference>
<keyword evidence="4 6" id="KW-0233">DNA recombination</keyword>
<keyword evidence="2 6" id="KW-0227">DNA damage</keyword>
<comment type="caution">
    <text evidence="8">The sequence shown here is derived from an EMBL/GenBank/DDBJ whole genome shotgun (WGS) entry which is preliminary data.</text>
</comment>
<keyword evidence="3 6" id="KW-0238">DNA-binding</keyword>
<dbReference type="GO" id="GO:0000400">
    <property type="term" value="F:four-way junction DNA binding"/>
    <property type="evidence" value="ECO:0007669"/>
    <property type="project" value="UniProtKB-UniRule"/>
</dbReference>
<comment type="similarity">
    <text evidence="6">Belongs to the RuvA family.</text>
</comment>
<feature type="region of interest" description="Domain I" evidence="6">
    <location>
        <begin position="1"/>
        <end position="64"/>
    </location>
</feature>
<dbReference type="GO" id="GO:0005737">
    <property type="term" value="C:cytoplasm"/>
    <property type="evidence" value="ECO:0007669"/>
    <property type="project" value="UniProtKB-SubCell"/>
</dbReference>
<dbReference type="GO" id="GO:0006281">
    <property type="term" value="P:DNA repair"/>
    <property type="evidence" value="ECO:0007669"/>
    <property type="project" value="UniProtKB-UniRule"/>
</dbReference>
<protein>
    <recommendedName>
        <fullName evidence="6">Holliday junction branch migration complex subunit RuvA</fullName>
    </recommendedName>
</protein>
<evidence type="ECO:0000256" key="5">
    <source>
        <dbReference type="ARBA" id="ARBA00023204"/>
    </source>
</evidence>
<keyword evidence="5 6" id="KW-0234">DNA repair</keyword>
<evidence type="ECO:0000256" key="2">
    <source>
        <dbReference type="ARBA" id="ARBA00022763"/>
    </source>
</evidence>
<evidence type="ECO:0000313" key="9">
    <source>
        <dbReference type="Proteomes" id="UP000269352"/>
    </source>
</evidence>
<keyword evidence="8" id="KW-0547">Nucleotide-binding</keyword>
<keyword evidence="8" id="KW-0067">ATP-binding</keyword>
<gene>
    <name evidence="6 8" type="primary">ruvA</name>
    <name evidence="8" type="ORF">NO1_1425</name>
</gene>
<dbReference type="AlphaFoldDB" id="A0A388TE44"/>
<name>A0A388TE44_TERA1</name>
<dbReference type="GO" id="GO:0009378">
    <property type="term" value="F:four-way junction helicase activity"/>
    <property type="evidence" value="ECO:0007669"/>
    <property type="project" value="InterPro"/>
</dbReference>
<dbReference type="Gene3D" id="1.10.150.20">
    <property type="entry name" value="5' to 3' exonuclease, C-terminal subdomain"/>
    <property type="match status" value="1"/>
</dbReference>
<keyword evidence="8" id="KW-0347">Helicase</keyword>
<dbReference type="Pfam" id="PF14520">
    <property type="entry name" value="HHH_5"/>
    <property type="match status" value="1"/>
</dbReference>
<dbReference type="HAMAP" id="MF_00031">
    <property type="entry name" value="DNA_HJ_migration_RuvA"/>
    <property type="match status" value="1"/>
</dbReference>
<dbReference type="InterPro" id="IPR010994">
    <property type="entry name" value="RuvA_2-like"/>
</dbReference>
<sequence>MIAYLQGQIIARDEQSVVLLAQDVGYQIYLSERDLRALPPEQSEQDFFIYQHVREDANVLYGFPDWPARKLFLALLGVSGIGPKMAMTILSAHTAAEIVNIIYRGDTAGLNIGKKTAEKVVVELKDKIGKLFPELIVDKNAKAASWTAAPLEQGFLLEIRAALNALGYTARETEEIIRKNQTALTDLKSVEAAVTHLLKNL</sequence>
<evidence type="ECO:0000256" key="3">
    <source>
        <dbReference type="ARBA" id="ARBA00023125"/>
    </source>
</evidence>
<evidence type="ECO:0000256" key="1">
    <source>
        <dbReference type="ARBA" id="ARBA00022490"/>
    </source>
</evidence>
<evidence type="ECO:0000256" key="4">
    <source>
        <dbReference type="ARBA" id="ARBA00023172"/>
    </source>
</evidence>
<dbReference type="InterPro" id="IPR012340">
    <property type="entry name" value="NA-bd_OB-fold"/>
</dbReference>
<dbReference type="GO" id="GO:0005524">
    <property type="term" value="F:ATP binding"/>
    <property type="evidence" value="ECO:0007669"/>
    <property type="project" value="InterPro"/>
</dbReference>
<proteinExistence type="inferred from homology"/>
<dbReference type="SUPFAM" id="SSF47781">
    <property type="entry name" value="RuvA domain 2-like"/>
    <property type="match status" value="1"/>
</dbReference>
<comment type="subcellular location">
    <subcellularLocation>
        <location evidence="6">Cytoplasm</location>
    </subcellularLocation>
</comment>
<keyword evidence="9" id="KW-1185">Reference proteome</keyword>
<comment type="function">
    <text evidence="6">The RuvA-RuvB-RuvC complex processes Holliday junction (HJ) DNA during genetic recombination and DNA repair, while the RuvA-RuvB complex plays an important role in the rescue of blocked DNA replication forks via replication fork reversal (RFR). RuvA specifically binds to HJ cruciform DNA, conferring on it an open structure. The RuvB hexamer acts as an ATP-dependent pump, pulling dsDNA into and through the RuvAB complex. HJ branch migration allows RuvC to scan DNA until it finds its consensus sequence, where it cleaves and resolves the cruciform DNA.</text>
</comment>
<dbReference type="GO" id="GO:0006310">
    <property type="term" value="P:DNA recombination"/>
    <property type="evidence" value="ECO:0007669"/>
    <property type="project" value="UniProtKB-UniRule"/>
</dbReference>
<dbReference type="EMBL" id="BGZN01000034">
    <property type="protein sequence ID" value="GBR74205.1"/>
    <property type="molecule type" value="Genomic_DNA"/>
</dbReference>
<comment type="domain">
    <text evidence="6">Has three domains with a flexible linker between the domains II and III and assumes an 'L' shape. Domain III is highly mobile and contacts RuvB.</text>
</comment>
<keyword evidence="8" id="KW-0378">Hydrolase</keyword>
<dbReference type="InterPro" id="IPR013849">
    <property type="entry name" value="DNA_helicase_Holl-junc_RuvA_I"/>
</dbReference>
<dbReference type="GO" id="GO:0048476">
    <property type="term" value="C:Holliday junction resolvase complex"/>
    <property type="evidence" value="ECO:0007669"/>
    <property type="project" value="UniProtKB-UniRule"/>
</dbReference>
<comment type="caution">
    <text evidence="6">Lacks conserved residue(s) required for the propagation of feature annotation.</text>
</comment>